<dbReference type="EMBL" id="AAHOQI010000007">
    <property type="protein sequence ID" value="EBY6518957.1"/>
    <property type="molecule type" value="Genomic_DNA"/>
</dbReference>
<dbReference type="EMBL" id="AAHPUT010000007">
    <property type="protein sequence ID" value="EBZ0246121.1"/>
    <property type="molecule type" value="Genomic_DNA"/>
</dbReference>
<dbReference type="EMBL" id="AAHVOJ010000008">
    <property type="protein sequence ID" value="ECA8141241.1"/>
    <property type="molecule type" value="Genomic_DNA"/>
</dbReference>
<protein>
    <submittedName>
        <fullName evidence="2">3'-5' exoribonuclease</fullName>
    </submittedName>
</protein>
<evidence type="ECO:0000313" key="7">
    <source>
        <dbReference type="EMBL" id="HAD1234628.1"/>
    </source>
</evidence>
<dbReference type="EMBL" id="AAHJCE010000005">
    <property type="protein sequence ID" value="EBW7328094.1"/>
    <property type="molecule type" value="Genomic_DNA"/>
</dbReference>
<dbReference type="GO" id="GO:0003676">
    <property type="term" value="F:nucleic acid binding"/>
    <property type="evidence" value="ECO:0007669"/>
    <property type="project" value="InterPro"/>
</dbReference>
<feature type="domain" description="3'-5' exoribonuclease Rv2179c-like" evidence="1">
    <location>
        <begin position="2"/>
        <end position="179"/>
    </location>
</feature>
<organism evidence="2">
    <name type="scientific">Salmonella typhimurium</name>
    <dbReference type="NCBI Taxonomy" id="90371"/>
    <lineage>
        <taxon>Bacteria</taxon>
        <taxon>Pseudomonadati</taxon>
        <taxon>Pseudomonadota</taxon>
        <taxon>Gammaproteobacteria</taxon>
        <taxon>Enterobacterales</taxon>
        <taxon>Enterobacteriaceae</taxon>
        <taxon>Salmonella</taxon>
    </lineage>
</organism>
<evidence type="ECO:0000313" key="6">
    <source>
        <dbReference type="EMBL" id="ECA8141241.1"/>
    </source>
</evidence>
<evidence type="ECO:0000313" key="3">
    <source>
        <dbReference type="EMBL" id="EBY6449879.1"/>
    </source>
</evidence>
<dbReference type="InterPro" id="IPR033390">
    <property type="entry name" value="Rv2179c-like"/>
</dbReference>
<dbReference type="EMBL" id="DAANSO010000007">
    <property type="protein sequence ID" value="HAD1234628.1"/>
    <property type="molecule type" value="Genomic_DNA"/>
</dbReference>
<dbReference type="InterPro" id="IPR036397">
    <property type="entry name" value="RNaseH_sf"/>
</dbReference>
<accession>A0A3Y5UQG8</accession>
<sequence>MKHLMIDLETMDNKTTSAITAIGAVLFNPETGEMGETFYRRVSLASSVDYDCTMGADTVLWWLRQSSEARSEIINDANCPLDTAISDLFHFISELTDAHHLQVWGNGSSFDNVILRHAANKVGLLCPMWNYWNDRDVRTINALAKDLGLNIKNIIKFEGTPHHALYDAIYQAKLVSYVWTYLVKIASVK</sequence>
<gene>
    <name evidence="3" type="ORF">D5O82_07550</name>
    <name evidence="4" type="ORF">D5P17_08245</name>
    <name evidence="5" type="ORF">D5Y28_08200</name>
    <name evidence="2" type="ORF">DQD22_09380</name>
    <name evidence="6" type="ORF">EQG93_09005</name>
    <name evidence="7" type="ORF">G0P36_06555</name>
</gene>
<dbReference type="AlphaFoldDB" id="A0A3Y5UQG8"/>
<evidence type="ECO:0000313" key="4">
    <source>
        <dbReference type="EMBL" id="EBY6518957.1"/>
    </source>
</evidence>
<dbReference type="Gene3D" id="3.30.420.10">
    <property type="entry name" value="Ribonuclease H-like superfamily/Ribonuclease H"/>
    <property type="match status" value="1"/>
</dbReference>
<evidence type="ECO:0000313" key="5">
    <source>
        <dbReference type="EMBL" id="EBZ0246121.1"/>
    </source>
</evidence>
<reference evidence="7" key="1">
    <citation type="journal article" date="2018" name="Genome Biol.">
        <title>SKESA: strategic k-mer extension for scrupulous assemblies.</title>
        <authorList>
            <person name="Souvorov A."/>
            <person name="Agarwala R."/>
            <person name="Lipman D.J."/>
        </authorList>
    </citation>
    <scope>NUCLEOTIDE SEQUENCE</scope>
    <source>
        <strain evidence="7">SSI_AA644</strain>
    </source>
</reference>
<dbReference type="EMBL" id="AAHOPU010000005">
    <property type="protein sequence ID" value="EBY6449879.1"/>
    <property type="molecule type" value="Genomic_DNA"/>
</dbReference>
<dbReference type="InterPro" id="IPR012337">
    <property type="entry name" value="RNaseH-like_sf"/>
</dbReference>
<dbReference type="SUPFAM" id="SSF53098">
    <property type="entry name" value="Ribonuclease H-like"/>
    <property type="match status" value="1"/>
</dbReference>
<comment type="caution">
    <text evidence="2">The sequence shown here is derived from an EMBL/GenBank/DDBJ whole genome shotgun (WGS) entry which is preliminary data.</text>
</comment>
<dbReference type="Pfam" id="PF16473">
    <property type="entry name" value="Rv2179c-like"/>
    <property type="match status" value="1"/>
</dbReference>
<reference evidence="2" key="2">
    <citation type="submission" date="2018-06" db="EMBL/GenBank/DDBJ databases">
        <authorList>
            <person name="Ashton P.M."/>
            <person name="Dallman T."/>
            <person name="Nair S."/>
            <person name="De Pinna E."/>
            <person name="Peters T."/>
            <person name="Grant K."/>
        </authorList>
    </citation>
    <scope>NUCLEOTIDE SEQUENCE</scope>
    <source>
        <strain evidence="2">534025</strain>
        <strain evidence="6">572008</strain>
        <strain evidence="4">572519</strain>
        <strain evidence="3">575110</strain>
        <strain evidence="5">576290</strain>
    </source>
</reference>
<dbReference type="RefSeq" id="WP_082319150.1">
    <property type="nucleotide sequence ID" value="NZ_JAOXRN010000006.1"/>
</dbReference>
<proteinExistence type="predicted"/>
<evidence type="ECO:0000313" key="2">
    <source>
        <dbReference type="EMBL" id="EBW7328094.1"/>
    </source>
</evidence>
<evidence type="ECO:0000259" key="1">
    <source>
        <dbReference type="Pfam" id="PF16473"/>
    </source>
</evidence>
<reference evidence="7" key="3">
    <citation type="submission" date="2019-08" db="EMBL/GenBank/DDBJ databases">
        <authorList>
            <consortium name="NCBI Pathogen Detection Project"/>
        </authorList>
    </citation>
    <scope>NUCLEOTIDE SEQUENCE</scope>
    <source>
        <strain evidence="7">SSI_AA644</strain>
    </source>
</reference>
<name>A0A3Y5UQG8_SALTM</name>